<dbReference type="SUPFAM" id="SSF54862">
    <property type="entry name" value="4Fe-4S ferredoxins"/>
    <property type="match status" value="1"/>
</dbReference>
<dbReference type="PROSITE" id="PS00198">
    <property type="entry name" value="4FE4S_FER_1"/>
    <property type="match status" value="1"/>
</dbReference>
<dbReference type="EMBL" id="KP211851">
    <property type="protein sequence ID" value="ANV79739.1"/>
    <property type="molecule type" value="Genomic_DNA"/>
</dbReference>
<dbReference type="SUPFAM" id="SSF52540">
    <property type="entry name" value="P-loop containing nucleoside triphosphate hydrolases"/>
    <property type="match status" value="2"/>
</dbReference>
<dbReference type="InterPro" id="IPR003593">
    <property type="entry name" value="AAA+_ATPase"/>
</dbReference>
<name>A0A1B1TBS8_9ARCH</name>
<dbReference type="GO" id="GO:0005524">
    <property type="term" value="F:ATP binding"/>
    <property type="evidence" value="ECO:0007669"/>
    <property type="project" value="UniProtKB-KW"/>
</dbReference>
<evidence type="ECO:0000313" key="5">
    <source>
        <dbReference type="EMBL" id="ANV79739.1"/>
    </source>
</evidence>
<dbReference type="InterPro" id="IPR013283">
    <property type="entry name" value="RLI1"/>
</dbReference>
<dbReference type="PANTHER" id="PTHR19248">
    <property type="entry name" value="ATP-BINDING TRANSPORT PROTEIN-RELATED"/>
    <property type="match status" value="1"/>
</dbReference>
<dbReference type="PRINTS" id="PR01868">
    <property type="entry name" value="ABCEFAMILY"/>
</dbReference>
<dbReference type="AlphaFoldDB" id="A0A1B1TBS8"/>
<dbReference type="GO" id="GO:0016887">
    <property type="term" value="F:ATP hydrolysis activity"/>
    <property type="evidence" value="ECO:0007669"/>
    <property type="project" value="InterPro"/>
</dbReference>
<dbReference type="PROSITE" id="PS51379">
    <property type="entry name" value="4FE4S_FER_2"/>
    <property type="match status" value="1"/>
</dbReference>
<dbReference type="FunFam" id="3.40.50.300:FF:001546">
    <property type="entry name" value="RNase L inhibitor homolog"/>
    <property type="match status" value="1"/>
</dbReference>
<dbReference type="PROSITE" id="PS50893">
    <property type="entry name" value="ABC_TRANSPORTER_2"/>
    <property type="match status" value="2"/>
</dbReference>
<dbReference type="Pfam" id="PF04068">
    <property type="entry name" value="Fer4_RLI"/>
    <property type="match status" value="1"/>
</dbReference>
<dbReference type="PROSITE" id="PS00211">
    <property type="entry name" value="ABC_TRANSPORTER_1"/>
    <property type="match status" value="2"/>
</dbReference>
<dbReference type="NCBIfam" id="NF009945">
    <property type="entry name" value="PRK13409.1"/>
    <property type="match status" value="1"/>
</dbReference>
<sequence length="592" mass="66352">MRVAVLLEDRCSPEKCNAECWVFCPPVRNGIECIILDDSSGKPIISEPLCIGCGICINKCPFDSLIITNLPEELEGEMTHRYDQNGFRLFRLPAPREKQVVGILGPNGMGKSTAINLLSGSIQPNLGDWTINSAEWNDIIESFPRGELRDYLQLVADDGVRIAVKPQYIDKLPKIFDGKARELLEKVDERGDLIEYAELLAITHILDRNIGQLSGGELQRVAICATMLKEAEVYFFDEPSSYLDIHERMRIVKIIQNLAEMGKRVIVVEHDLAILDVLCDLLHIVYGERAAFGIFTPARSTRSAINSYLEGFLPEENVRIRDKPIQFLRGRVRGEEVGLPILKWGDMEKTLGSFHLKTGEGMVKSAEVVGVVGPNATGKTTMVKMIAGEIEPDQGWCTMEAKVSYKPQHVHTDFEGTVEDWLNTELGHKWRTGEFHTQVVRPLQVDQLLGLKAKKLSGGELQAVSIVICLGKEADLYLLDEPSAHLDANARMEAAKAIRRTMESNEKAAMVIDHDIYFIDIVSDSLLVFDGIGGKSGNAIGPLSLRKGMNKFLKDVNITFRRDHESHRPRINKPDSRKDREQKIAGEYFYLE</sequence>
<dbReference type="Pfam" id="PF00005">
    <property type="entry name" value="ABC_tran"/>
    <property type="match status" value="2"/>
</dbReference>
<proteinExistence type="predicted"/>
<evidence type="ECO:0000256" key="1">
    <source>
        <dbReference type="ARBA" id="ARBA00022741"/>
    </source>
</evidence>
<reference evidence="5" key="2">
    <citation type="journal article" date="2015" name="ISME J.">
        <title>A new class of marine Euryarchaeota group II from the Mediterranean deep chlorophyll maximum.</title>
        <authorList>
            <person name="Martin-Cuadrado A.B."/>
            <person name="Garcia-Heredia I."/>
            <person name="Molto A.G."/>
            <person name="Lopez-Ubeda R."/>
            <person name="Kimes N."/>
            <person name="Lopez-Garcia P."/>
            <person name="Moreira D."/>
            <person name="Rodriguez-Valera F."/>
        </authorList>
    </citation>
    <scope>NUCLEOTIDE SEQUENCE</scope>
</reference>
<protein>
    <submittedName>
        <fullName evidence="5">ABC transporter ATP-binding protein (ABCE1)</fullName>
    </submittedName>
</protein>
<dbReference type="SMART" id="SM00382">
    <property type="entry name" value="AAA"/>
    <property type="match status" value="2"/>
</dbReference>
<dbReference type="InterPro" id="IPR003439">
    <property type="entry name" value="ABC_transporter-like_ATP-bd"/>
</dbReference>
<dbReference type="InterPro" id="IPR017896">
    <property type="entry name" value="4Fe4S_Fe-S-bd"/>
</dbReference>
<keyword evidence="1" id="KW-0547">Nucleotide-binding</keyword>
<dbReference type="InterPro" id="IPR007209">
    <property type="entry name" value="RNaseL-inhib-like_metal-bd_dom"/>
</dbReference>
<dbReference type="InterPro" id="IPR017900">
    <property type="entry name" value="4Fe4S_Fe_S_CS"/>
</dbReference>
<feature type="domain" description="4Fe-4S ferredoxin-type" evidence="4">
    <location>
        <begin position="41"/>
        <end position="70"/>
    </location>
</feature>
<evidence type="ECO:0000259" key="3">
    <source>
        <dbReference type="PROSITE" id="PS50893"/>
    </source>
</evidence>
<dbReference type="Gene3D" id="3.40.50.300">
    <property type="entry name" value="P-loop containing nucleotide triphosphate hydrolases"/>
    <property type="match status" value="2"/>
</dbReference>
<reference evidence="5" key="1">
    <citation type="submission" date="2014-11" db="EMBL/GenBank/DDBJ databases">
        <authorList>
            <person name="Zhu J."/>
            <person name="Qi W."/>
            <person name="Song R."/>
        </authorList>
    </citation>
    <scope>NUCLEOTIDE SEQUENCE</scope>
</reference>
<dbReference type="Pfam" id="PF00037">
    <property type="entry name" value="Fer4"/>
    <property type="match status" value="1"/>
</dbReference>
<feature type="domain" description="ABC transporter" evidence="3">
    <location>
        <begin position="332"/>
        <end position="556"/>
    </location>
</feature>
<evidence type="ECO:0000256" key="2">
    <source>
        <dbReference type="ARBA" id="ARBA00022840"/>
    </source>
</evidence>
<evidence type="ECO:0000259" key="4">
    <source>
        <dbReference type="PROSITE" id="PS51379"/>
    </source>
</evidence>
<feature type="domain" description="ABC transporter" evidence="3">
    <location>
        <begin position="65"/>
        <end position="311"/>
    </location>
</feature>
<dbReference type="InterPro" id="IPR027417">
    <property type="entry name" value="P-loop_NTPase"/>
</dbReference>
<dbReference type="GO" id="GO:0016491">
    <property type="term" value="F:oxidoreductase activity"/>
    <property type="evidence" value="ECO:0007669"/>
    <property type="project" value="UniProtKB-ARBA"/>
</dbReference>
<dbReference type="InterPro" id="IPR017871">
    <property type="entry name" value="ABC_transporter-like_CS"/>
</dbReference>
<organism evidence="5">
    <name type="scientific">Candidatus Thalassarchaea marina</name>
    <dbReference type="NCBI Taxonomy" id="1680828"/>
    <lineage>
        <taxon>Archaea</taxon>
        <taxon>Methanobacteriati</taxon>
        <taxon>Thermoplasmatota</taxon>
        <taxon>Candidatus Poseidoniia</taxon>
        <taxon>Candidatus Poseidoniia incertae sedis</taxon>
    </lineage>
</organism>
<keyword evidence="2 5" id="KW-0067">ATP-binding</keyword>
<accession>A0A1B1TBS8</accession>